<evidence type="ECO:0000313" key="4">
    <source>
        <dbReference type="Proteomes" id="UP000707731"/>
    </source>
</evidence>
<dbReference type="RefSeq" id="WP_195004561.1">
    <property type="nucleotide sequence ID" value="NZ_JADLQN010000006.1"/>
</dbReference>
<dbReference type="InterPro" id="IPR025325">
    <property type="entry name" value="DUF4231"/>
</dbReference>
<dbReference type="Proteomes" id="UP000707731">
    <property type="component" value="Unassembled WGS sequence"/>
</dbReference>
<name>A0ABS0DGY3_9NOCA</name>
<organism evidence="3 4">
    <name type="scientific">Nocardia higoensis</name>
    <dbReference type="NCBI Taxonomy" id="228599"/>
    <lineage>
        <taxon>Bacteria</taxon>
        <taxon>Bacillati</taxon>
        <taxon>Actinomycetota</taxon>
        <taxon>Actinomycetes</taxon>
        <taxon>Mycobacteriales</taxon>
        <taxon>Nocardiaceae</taxon>
        <taxon>Nocardia</taxon>
    </lineage>
</organism>
<dbReference type="InterPro" id="IPR040884">
    <property type="entry name" value="SLATT_1"/>
</dbReference>
<comment type="caution">
    <text evidence="3">The sequence shown here is derived from an EMBL/GenBank/DDBJ whole genome shotgun (WGS) entry which is preliminary data.</text>
</comment>
<sequence length="321" mass="34931">MDDEDHVVESLWARRVRWARAADAAKKRVDYARSAVLYLGGVGAIAAAMTATVARASGLPQLLAATVSATCLAAATFVGAHFLTPAEFRRWSRTRAVAESIKQVIYRFRARAGPFRGNDALLRLYRAVAEIEESADDLLPFVAEVDADAASAGRISRSATAMPPVMTPDDYVRDRVQHQITHYYDRTAREYAGRARRLRMWTIVLGLTATVVAALAAVQAGTATGSAPISPASTLAPWVAVLTTLGAAVAGHLTGRRYEFLVMSYSATARRLQQLLDEWKAAGSPADEPRWTAFVDDCENAIAVENQTWVAKWAEPPLDDR</sequence>
<feature type="transmembrane region" description="Helical" evidence="1">
    <location>
        <begin position="201"/>
        <end position="223"/>
    </location>
</feature>
<reference evidence="3 4" key="1">
    <citation type="submission" date="2020-10" db="EMBL/GenBank/DDBJ databases">
        <title>Identification of Nocardia species via Next-generation sequencing and recognition of intraspecies genetic diversity.</title>
        <authorList>
            <person name="Li P."/>
            <person name="Li P."/>
            <person name="Lu B."/>
        </authorList>
    </citation>
    <scope>NUCLEOTIDE SEQUENCE [LARGE SCALE GENOMIC DNA]</scope>
    <source>
        <strain evidence="3 4">BJ06-0143</strain>
    </source>
</reference>
<keyword evidence="1" id="KW-1133">Transmembrane helix</keyword>
<dbReference type="NCBIfam" id="NF033634">
    <property type="entry name" value="SLATT_1"/>
    <property type="match status" value="1"/>
</dbReference>
<evidence type="ECO:0000259" key="2">
    <source>
        <dbReference type="Pfam" id="PF18181"/>
    </source>
</evidence>
<feature type="transmembrane region" description="Helical" evidence="1">
    <location>
        <begin position="62"/>
        <end position="83"/>
    </location>
</feature>
<accession>A0ABS0DGY3</accession>
<evidence type="ECO:0000256" key="1">
    <source>
        <dbReference type="SAM" id="Phobius"/>
    </source>
</evidence>
<dbReference type="Pfam" id="PF14015">
    <property type="entry name" value="DUF4231"/>
    <property type="match status" value="1"/>
</dbReference>
<dbReference type="EMBL" id="JADLQN010000006">
    <property type="protein sequence ID" value="MBF6357732.1"/>
    <property type="molecule type" value="Genomic_DNA"/>
</dbReference>
<feature type="transmembrane region" description="Helical" evidence="1">
    <location>
        <begin position="35"/>
        <end position="56"/>
    </location>
</feature>
<dbReference type="Pfam" id="PF18181">
    <property type="entry name" value="SLATT_1"/>
    <property type="match status" value="1"/>
</dbReference>
<feature type="domain" description="SMODS and SLOG-associating 2TM effector" evidence="2">
    <location>
        <begin position="171"/>
        <end position="309"/>
    </location>
</feature>
<keyword evidence="1" id="KW-0812">Transmembrane</keyword>
<gene>
    <name evidence="3" type="ORF">IU449_24830</name>
</gene>
<proteinExistence type="predicted"/>
<keyword evidence="4" id="KW-1185">Reference proteome</keyword>
<protein>
    <submittedName>
        <fullName evidence="3">DUF4231 domain-containing protein</fullName>
    </submittedName>
</protein>
<evidence type="ECO:0000313" key="3">
    <source>
        <dbReference type="EMBL" id="MBF6357732.1"/>
    </source>
</evidence>
<feature type="transmembrane region" description="Helical" evidence="1">
    <location>
        <begin position="235"/>
        <end position="255"/>
    </location>
</feature>
<keyword evidence="1" id="KW-0472">Membrane</keyword>